<feature type="transmembrane region" description="Helical" evidence="3">
    <location>
        <begin position="70"/>
        <end position="90"/>
    </location>
</feature>
<dbReference type="PIRSF" id="PIRSF018571">
    <property type="entry name" value="SpoIIGA"/>
    <property type="match status" value="1"/>
</dbReference>
<keyword evidence="1 3" id="KW-0472">Membrane</keyword>
<keyword evidence="1" id="KW-0064">Aspartyl protease</keyword>
<evidence type="ECO:0000256" key="1">
    <source>
        <dbReference type="PIRNR" id="PIRNR018571"/>
    </source>
</evidence>
<sequence>MSLIRQGENFLKQTIYIDILVGVNLFINYLLLLCVSKFLSLPAKRKRLMAAAFLGAAYSLTILLPEINPVLSLLFKLMMSLSIVAAAFGFRGLRELIRQTVAFYLISFAFAGFMLVLWYFFAPQGLMIRNSVVYFNISPLALIVLTVLCYGFIRLFQRITGRQMPKNLNCRIVVDCGGKTCDCTARVDTGNSLREPFSGDPVTVIYEPVVAGMIPPKDGLNFRLIPFDAISGGGLLESFRPDRMTICVGRKKIVTNNVYIAVSKTRFGEFDALLNPDLLQKTSD</sequence>
<comment type="subcellular location">
    <subcellularLocation>
        <location evidence="1">Cell membrane</location>
    </subcellularLocation>
</comment>
<dbReference type="GO" id="GO:0005886">
    <property type="term" value="C:plasma membrane"/>
    <property type="evidence" value="ECO:0007669"/>
    <property type="project" value="UniProtKB-SubCell"/>
</dbReference>
<keyword evidence="1" id="KW-0645">Protease</keyword>
<evidence type="ECO:0000256" key="3">
    <source>
        <dbReference type="SAM" id="Phobius"/>
    </source>
</evidence>
<feature type="transmembrane region" description="Helical" evidence="3">
    <location>
        <begin position="15"/>
        <end position="35"/>
    </location>
</feature>
<dbReference type="AlphaFoldDB" id="A0A6N8I0E9"/>
<comment type="similarity">
    <text evidence="1">Belongs to the peptidase U4 family.</text>
</comment>
<dbReference type="EC" id="3.4.23.-" evidence="1"/>
<dbReference type="InterPro" id="IPR005081">
    <property type="entry name" value="SpoIIGA"/>
</dbReference>
<accession>A0A6N8I0E9</accession>
<proteinExistence type="inferred from homology"/>
<gene>
    <name evidence="4" type="primary">spoIIGA</name>
    <name evidence="4" type="ORF">CAFE_22100</name>
</gene>
<keyword evidence="3" id="KW-1133">Transmembrane helix</keyword>
<evidence type="ECO:0000256" key="2">
    <source>
        <dbReference type="PIRSR" id="PIRSR018571-1"/>
    </source>
</evidence>
<feature type="transmembrane region" description="Helical" evidence="3">
    <location>
        <begin position="47"/>
        <end position="64"/>
    </location>
</feature>
<protein>
    <recommendedName>
        <fullName evidence="1">Sporulation sigma-E factor-processing peptidase</fullName>
        <ecNumber evidence="1">3.4.23.-</ecNumber>
    </recommendedName>
    <alternativeName>
        <fullName evidence="1">Membrane-associated aspartic protease</fullName>
    </alternativeName>
    <alternativeName>
        <fullName evidence="1">Stage II sporulation protein GA</fullName>
    </alternativeName>
</protein>
<dbReference type="GO" id="GO:0030436">
    <property type="term" value="P:asexual sporulation"/>
    <property type="evidence" value="ECO:0007669"/>
    <property type="project" value="InterPro"/>
</dbReference>
<name>A0A6N8I0E9_9FIRM</name>
<keyword evidence="1 4" id="KW-0378">Hydrolase</keyword>
<dbReference type="EMBL" id="VWXL01000058">
    <property type="protein sequence ID" value="MVB11492.1"/>
    <property type="molecule type" value="Genomic_DNA"/>
</dbReference>
<comment type="function">
    <text evidence="1">Probable aspartic protease that is responsible for the proteolytic cleavage of the RNA polymerase sigma E factor (SigE/spoIIGB) to yield the active peptide in the mother cell during sporulation. Responds to a signal from the forespore that is triggered by the extracellular signal protein SpoIIR.</text>
</comment>
<dbReference type="GO" id="GO:0004190">
    <property type="term" value="F:aspartic-type endopeptidase activity"/>
    <property type="evidence" value="ECO:0007669"/>
    <property type="project" value="UniProtKB-KW"/>
</dbReference>
<keyword evidence="3" id="KW-0812">Transmembrane</keyword>
<dbReference type="GO" id="GO:0030435">
    <property type="term" value="P:sporulation resulting in formation of a cellular spore"/>
    <property type="evidence" value="ECO:0007669"/>
    <property type="project" value="UniProtKB-KW"/>
</dbReference>
<dbReference type="Proteomes" id="UP000469440">
    <property type="component" value="Unassembled WGS sequence"/>
</dbReference>
<feature type="active site" evidence="2">
    <location>
        <position position="188"/>
    </location>
</feature>
<reference evidence="4 5" key="1">
    <citation type="submission" date="2019-09" db="EMBL/GenBank/DDBJ databases">
        <title>Genome sequence of Clostridium sp. EA1.</title>
        <authorList>
            <person name="Poehlein A."/>
            <person name="Bengelsdorf F.R."/>
            <person name="Daniel R."/>
        </authorList>
    </citation>
    <scope>NUCLEOTIDE SEQUENCE [LARGE SCALE GENOMIC DNA]</scope>
    <source>
        <strain evidence="4 5">EA1</strain>
    </source>
</reference>
<evidence type="ECO:0000313" key="4">
    <source>
        <dbReference type="EMBL" id="MVB11492.1"/>
    </source>
</evidence>
<keyword evidence="1" id="KW-1003">Cell membrane</keyword>
<organism evidence="4 5">
    <name type="scientific">Caproicibacter fermentans</name>
    <dbReference type="NCBI Taxonomy" id="2576756"/>
    <lineage>
        <taxon>Bacteria</taxon>
        <taxon>Bacillati</taxon>
        <taxon>Bacillota</taxon>
        <taxon>Clostridia</taxon>
        <taxon>Eubacteriales</taxon>
        <taxon>Acutalibacteraceae</taxon>
        <taxon>Caproicibacter</taxon>
    </lineage>
</organism>
<dbReference type="GO" id="GO:0006508">
    <property type="term" value="P:proteolysis"/>
    <property type="evidence" value="ECO:0007669"/>
    <property type="project" value="UniProtKB-KW"/>
</dbReference>
<keyword evidence="5" id="KW-1185">Reference proteome</keyword>
<dbReference type="Pfam" id="PF03419">
    <property type="entry name" value="Peptidase_U4"/>
    <property type="match status" value="1"/>
</dbReference>
<keyword evidence="1" id="KW-0749">Sporulation</keyword>
<feature type="transmembrane region" description="Helical" evidence="3">
    <location>
        <begin position="102"/>
        <end position="121"/>
    </location>
</feature>
<evidence type="ECO:0000313" key="5">
    <source>
        <dbReference type="Proteomes" id="UP000469440"/>
    </source>
</evidence>
<dbReference type="OrthoDB" id="2690199at2"/>
<comment type="caution">
    <text evidence="4">The sequence shown here is derived from an EMBL/GenBank/DDBJ whole genome shotgun (WGS) entry which is preliminary data.</text>
</comment>
<feature type="transmembrane region" description="Helical" evidence="3">
    <location>
        <begin position="133"/>
        <end position="156"/>
    </location>
</feature>